<protein>
    <recommendedName>
        <fullName evidence="7">Pterin-binding domain-containing protein</fullName>
    </recommendedName>
</protein>
<dbReference type="Gene3D" id="3.20.20.20">
    <property type="entry name" value="Dihydropteroate synthase-like"/>
    <property type="match status" value="1"/>
</dbReference>
<evidence type="ECO:0000256" key="6">
    <source>
        <dbReference type="ARBA" id="ARBA00023285"/>
    </source>
</evidence>
<keyword evidence="2" id="KW-0489">Methyltransferase</keyword>
<keyword evidence="3" id="KW-0846">Cobalamin</keyword>
<dbReference type="InterPro" id="IPR011005">
    <property type="entry name" value="Dihydropteroate_synth-like_sf"/>
</dbReference>
<dbReference type="Pfam" id="PF00809">
    <property type="entry name" value="Pterin_bind"/>
    <property type="match status" value="1"/>
</dbReference>
<proteinExistence type="inferred from homology"/>
<dbReference type="GO" id="GO:0046872">
    <property type="term" value="F:metal ion binding"/>
    <property type="evidence" value="ECO:0007669"/>
    <property type="project" value="UniProtKB-KW"/>
</dbReference>
<dbReference type="AlphaFoldDB" id="A0A484HLG4"/>
<dbReference type="PANTHER" id="PTHR45833:SF1">
    <property type="entry name" value="METHIONINE SYNTHASE"/>
    <property type="match status" value="1"/>
</dbReference>
<dbReference type="GO" id="GO:0046653">
    <property type="term" value="P:tetrahydrofolate metabolic process"/>
    <property type="evidence" value="ECO:0007669"/>
    <property type="project" value="TreeGrafter"/>
</dbReference>
<keyword evidence="5" id="KW-0479">Metal-binding</keyword>
<dbReference type="InterPro" id="IPR000489">
    <property type="entry name" value="Pterin-binding_dom"/>
</dbReference>
<dbReference type="PANTHER" id="PTHR45833">
    <property type="entry name" value="METHIONINE SYNTHASE"/>
    <property type="match status" value="1"/>
</dbReference>
<dbReference type="NCBIfam" id="NF005719">
    <property type="entry name" value="PRK07535.1"/>
    <property type="match status" value="1"/>
</dbReference>
<dbReference type="GO" id="GO:0005829">
    <property type="term" value="C:cytosol"/>
    <property type="evidence" value="ECO:0007669"/>
    <property type="project" value="TreeGrafter"/>
</dbReference>
<keyword evidence="6" id="KW-0170">Cobalt</keyword>
<name>A0A484HLG4_9BACT</name>
<keyword evidence="4" id="KW-0808">Transferase</keyword>
<evidence type="ECO:0000256" key="1">
    <source>
        <dbReference type="ARBA" id="ARBA00010398"/>
    </source>
</evidence>
<evidence type="ECO:0000256" key="2">
    <source>
        <dbReference type="ARBA" id="ARBA00022603"/>
    </source>
</evidence>
<dbReference type="GO" id="GO:0031419">
    <property type="term" value="F:cobalamin binding"/>
    <property type="evidence" value="ECO:0007669"/>
    <property type="project" value="UniProtKB-KW"/>
</dbReference>
<reference evidence="8" key="1">
    <citation type="submission" date="2019-01" db="EMBL/GenBank/DDBJ databases">
        <authorList>
            <consortium name="Genoscope - CEA"/>
            <person name="William W."/>
        </authorList>
    </citation>
    <scope>NUCLEOTIDE SEQUENCE</scope>
    <source>
        <strain evidence="8">CR-1</strain>
    </source>
</reference>
<sequence length="269" mass="29514">MLLIGEKINGSIPKTRDIILRRDTGALVELAKTQARAGADYVDVNVATGAGSLSDESAAMSWAVDALRRETDFGLCIDSSDPDVMRAGLEKTDHRPVMINSVNAETDRLRNIIPLAVQYRATLIALLMDDDGIPKNPDGRIRSLDHILTACGNAGLETEKLYIDPLAIPISTDQRQAAVTLDTIKLIKKRYPDLKMVLGLSNISFGLPGRARINASFLTMAICHGVEAAILDTLEPELMSAIRTAEAIMGKDRHFRRYARSFRNKNKSK</sequence>
<dbReference type="GO" id="GO:0008705">
    <property type="term" value="F:methionine synthase activity"/>
    <property type="evidence" value="ECO:0007669"/>
    <property type="project" value="TreeGrafter"/>
</dbReference>
<organism evidence="8">
    <name type="scientific">uncultured Desulfobacteraceae bacterium</name>
    <dbReference type="NCBI Taxonomy" id="218296"/>
    <lineage>
        <taxon>Bacteria</taxon>
        <taxon>Pseudomonadati</taxon>
        <taxon>Thermodesulfobacteriota</taxon>
        <taxon>Desulfobacteria</taxon>
        <taxon>Desulfobacterales</taxon>
        <taxon>Desulfobacteraceae</taxon>
        <taxon>environmental samples</taxon>
    </lineage>
</organism>
<feature type="domain" description="Pterin-binding" evidence="7">
    <location>
        <begin position="1"/>
        <end position="249"/>
    </location>
</feature>
<accession>A0A484HLG4</accession>
<evidence type="ECO:0000313" key="8">
    <source>
        <dbReference type="EMBL" id="VEN74436.1"/>
    </source>
</evidence>
<dbReference type="PROSITE" id="PS50972">
    <property type="entry name" value="PTERIN_BINDING"/>
    <property type="match status" value="1"/>
</dbReference>
<dbReference type="SUPFAM" id="SSF51717">
    <property type="entry name" value="Dihydropteroate synthetase-like"/>
    <property type="match status" value="1"/>
</dbReference>
<gene>
    <name evidence="8" type="ORF">EPICR_40015</name>
</gene>
<dbReference type="GO" id="GO:0032259">
    <property type="term" value="P:methylation"/>
    <property type="evidence" value="ECO:0007669"/>
    <property type="project" value="UniProtKB-KW"/>
</dbReference>
<dbReference type="GO" id="GO:0050667">
    <property type="term" value="P:homocysteine metabolic process"/>
    <property type="evidence" value="ECO:0007669"/>
    <property type="project" value="TreeGrafter"/>
</dbReference>
<comment type="similarity">
    <text evidence="1">Belongs to the vitamin-B12 dependent methionine synthase family.</text>
</comment>
<evidence type="ECO:0000256" key="5">
    <source>
        <dbReference type="ARBA" id="ARBA00022723"/>
    </source>
</evidence>
<evidence type="ECO:0000259" key="7">
    <source>
        <dbReference type="PROSITE" id="PS50972"/>
    </source>
</evidence>
<dbReference type="InterPro" id="IPR050554">
    <property type="entry name" value="Met_Synthase/Corrinoid"/>
</dbReference>
<dbReference type="EMBL" id="CAACVI010000034">
    <property type="protein sequence ID" value="VEN74436.1"/>
    <property type="molecule type" value="Genomic_DNA"/>
</dbReference>
<evidence type="ECO:0000256" key="3">
    <source>
        <dbReference type="ARBA" id="ARBA00022628"/>
    </source>
</evidence>
<evidence type="ECO:0000256" key="4">
    <source>
        <dbReference type="ARBA" id="ARBA00022679"/>
    </source>
</evidence>